<feature type="transmembrane region" description="Helical" evidence="1">
    <location>
        <begin position="12"/>
        <end position="30"/>
    </location>
</feature>
<keyword evidence="1" id="KW-0812">Transmembrane</keyword>
<sequence length="169" mass="19586">MITAYDRSIAPVDWAAILYLIFFALLFLGARWWKRSGRRMPRYTPAAILLAGLWFGGLPLFDQLRVGAMDMNQMSVTKGRISKLWDIRTRSRNTEPLSFQKHQTNVTHGFDIGEESFSWHEGSRCPVVTFCGFAGRPPYLREGQKVEITWFADPLRFGKRRIVKLLMEK</sequence>
<protein>
    <submittedName>
        <fullName evidence="2">Uncharacterized protein</fullName>
    </submittedName>
</protein>
<evidence type="ECO:0000313" key="3">
    <source>
        <dbReference type="Proteomes" id="UP000028534"/>
    </source>
</evidence>
<dbReference type="PATRIC" id="fig|13690.10.peg.1227"/>
<name>A0A084ER71_SPHYA</name>
<keyword evidence="1" id="KW-0472">Membrane</keyword>
<evidence type="ECO:0000313" key="2">
    <source>
        <dbReference type="EMBL" id="KEZ20463.1"/>
    </source>
</evidence>
<dbReference type="RefSeq" id="WP_252364920.1">
    <property type="nucleotide sequence ID" value="NZ_JGVR01000004.1"/>
</dbReference>
<organism evidence="2 3">
    <name type="scientific">Sphingobium yanoikuyae</name>
    <name type="common">Sphingomonas yanoikuyae</name>
    <dbReference type="NCBI Taxonomy" id="13690"/>
    <lineage>
        <taxon>Bacteria</taxon>
        <taxon>Pseudomonadati</taxon>
        <taxon>Pseudomonadota</taxon>
        <taxon>Alphaproteobacteria</taxon>
        <taxon>Sphingomonadales</taxon>
        <taxon>Sphingomonadaceae</taxon>
        <taxon>Sphingobium</taxon>
    </lineage>
</organism>
<reference evidence="2 3" key="1">
    <citation type="submission" date="2014-03" db="EMBL/GenBank/DDBJ databases">
        <title>Genome sequence of Sphingobium yanoikuyae B1.</title>
        <authorList>
            <person name="Gan H.M."/>
            <person name="Gan H.Y."/>
            <person name="Savka M.A."/>
        </authorList>
    </citation>
    <scope>NUCLEOTIDE SEQUENCE [LARGE SCALE GENOMIC DNA]</scope>
    <source>
        <strain evidence="2 3">B1</strain>
    </source>
</reference>
<dbReference type="AlphaFoldDB" id="A0A084ER71"/>
<keyword evidence="1" id="KW-1133">Transmembrane helix</keyword>
<feature type="transmembrane region" description="Helical" evidence="1">
    <location>
        <begin position="42"/>
        <end position="61"/>
    </location>
</feature>
<accession>A0A084ER71</accession>
<dbReference type="Proteomes" id="UP000028534">
    <property type="component" value="Unassembled WGS sequence"/>
</dbReference>
<comment type="caution">
    <text evidence="2">The sequence shown here is derived from an EMBL/GenBank/DDBJ whole genome shotgun (WGS) entry which is preliminary data.</text>
</comment>
<evidence type="ECO:0000256" key="1">
    <source>
        <dbReference type="SAM" id="Phobius"/>
    </source>
</evidence>
<dbReference type="EMBL" id="JGVR01000004">
    <property type="protein sequence ID" value="KEZ20463.1"/>
    <property type="molecule type" value="Genomic_DNA"/>
</dbReference>
<gene>
    <name evidence="2" type="ORF">CP98_01187</name>
</gene>
<proteinExistence type="predicted"/>